<dbReference type="RefSeq" id="WP_115902963.1">
    <property type="nucleotide sequence ID" value="NZ_CAJVAI010000015.1"/>
</dbReference>
<reference evidence="2 3" key="1">
    <citation type="journal article" date="2018" name="Vet. Microbiol.">
        <title>Characterisation of Staphylococcus felis isolated from cats using whole genome sequencing.</title>
        <authorList>
            <person name="Worthing K."/>
            <person name="Pang S."/>
            <person name="Trott D.J."/>
            <person name="Abraham S."/>
            <person name="Coombs G.W."/>
            <person name="Jordan D."/>
            <person name="McIntyre L."/>
            <person name="Davies M.R."/>
            <person name="Norris J."/>
        </authorList>
    </citation>
    <scope>NUCLEOTIDE SEQUENCE [LARGE SCALE GENOMIC DNA]</scope>
    <source>
        <strain evidence="2 3">F9</strain>
    </source>
</reference>
<dbReference type="Proteomes" id="UP000256562">
    <property type="component" value="Unassembled WGS sequence"/>
</dbReference>
<dbReference type="AlphaFoldDB" id="A0A3E0IT68"/>
<dbReference type="EMBL" id="QKXQ01000004">
    <property type="protein sequence ID" value="REI01658.1"/>
    <property type="molecule type" value="Genomic_DNA"/>
</dbReference>
<comment type="caution">
    <text evidence="2">The sequence shown here is derived from an EMBL/GenBank/DDBJ whole genome shotgun (WGS) entry which is preliminary data.</text>
</comment>
<dbReference type="EMBL" id="JAEDAQ010000004">
    <property type="protein sequence ID" value="MBH9580479.1"/>
    <property type="molecule type" value="Genomic_DNA"/>
</dbReference>
<evidence type="ECO:0000313" key="1">
    <source>
        <dbReference type="EMBL" id="MBH9580479.1"/>
    </source>
</evidence>
<gene>
    <name evidence="2" type="ORF">DOS83_00040</name>
    <name evidence="1" type="ORF">I9026_03745</name>
</gene>
<evidence type="ECO:0000313" key="3">
    <source>
        <dbReference type="Proteomes" id="UP000256562"/>
    </source>
</evidence>
<sequence>MSENVTGEVDENGILTLHDHQVMTREMPIEAKDKNGNDVVLAYTSVDVGFDIQVIEKSEKRYWKNVL</sequence>
<evidence type="ECO:0000313" key="4">
    <source>
        <dbReference type="Proteomes" id="UP000597038"/>
    </source>
</evidence>
<name>A0A3E0IT68_9STAP</name>
<dbReference type="Proteomes" id="UP000597038">
    <property type="component" value="Unassembled WGS sequence"/>
</dbReference>
<organism evidence="2 3">
    <name type="scientific">Staphylococcus felis</name>
    <dbReference type="NCBI Taxonomy" id="46127"/>
    <lineage>
        <taxon>Bacteria</taxon>
        <taxon>Bacillati</taxon>
        <taxon>Bacillota</taxon>
        <taxon>Bacilli</taxon>
        <taxon>Bacillales</taxon>
        <taxon>Staphylococcaceae</taxon>
        <taxon>Staphylococcus</taxon>
    </lineage>
</organism>
<accession>A0A3E0IT68</accession>
<keyword evidence="4" id="KW-1185">Reference proteome</keyword>
<protein>
    <submittedName>
        <fullName evidence="2">Uncharacterized protein</fullName>
    </submittedName>
</protein>
<reference evidence="1 4" key="2">
    <citation type="submission" date="2020-12" db="EMBL/GenBank/DDBJ databases">
        <title>Genomic analysis of Staphylococcus felis from a cat with skin infection.</title>
        <authorList>
            <person name="Aslantas O."/>
            <person name="Keskin O."/>
            <person name="Buyukaltay K."/>
            <person name="Gullu Yucetepe A."/>
        </authorList>
    </citation>
    <scope>NUCLEOTIDE SEQUENCE [LARGE SCALE GENOMIC DNA]</scope>
    <source>
        <strain evidence="1 4">HARRANVET</strain>
    </source>
</reference>
<proteinExistence type="predicted"/>
<evidence type="ECO:0000313" key="2">
    <source>
        <dbReference type="EMBL" id="REI01658.1"/>
    </source>
</evidence>